<dbReference type="SUPFAM" id="SSF50249">
    <property type="entry name" value="Nucleic acid-binding proteins"/>
    <property type="match status" value="1"/>
</dbReference>
<dbReference type="InterPro" id="IPR013041">
    <property type="entry name" value="Clathrin_app_Ig-like_sf"/>
</dbReference>
<comment type="subcellular location">
    <subcellularLocation>
        <location evidence="1">Membrane</location>
        <location evidence="1">Coated pit</location>
        <topology evidence="1">Peripheral membrane protein</topology>
        <orientation evidence="1">Cytoplasmic side</orientation>
    </subcellularLocation>
</comment>
<dbReference type="HAMAP" id="MF_01345_B">
    <property type="entry name" value="Ribosomal_uS17_B"/>
    <property type="match status" value="1"/>
</dbReference>
<evidence type="ECO:0000256" key="3">
    <source>
        <dbReference type="ARBA" id="ARBA00022448"/>
    </source>
</evidence>
<dbReference type="InterPro" id="IPR009028">
    <property type="entry name" value="Coatomer/calthrin_app_sub_C"/>
</dbReference>
<evidence type="ECO:0000256" key="14">
    <source>
        <dbReference type="SAM" id="MobiDB-lite"/>
    </source>
</evidence>
<dbReference type="GO" id="GO:1990904">
    <property type="term" value="C:ribonucleoprotein complex"/>
    <property type="evidence" value="ECO:0007669"/>
    <property type="project" value="UniProtKB-KW"/>
</dbReference>
<dbReference type="InterPro" id="IPR050840">
    <property type="entry name" value="Adaptor_Complx_Large_Subunit"/>
</dbReference>
<evidence type="ECO:0000256" key="6">
    <source>
        <dbReference type="ARBA" id="ARBA00022884"/>
    </source>
</evidence>
<feature type="binding site" evidence="13">
    <location>
        <position position="50"/>
    </location>
    <ligand>
        <name>a 1,2-diacyl-sn-glycero-3-phospho-(1D-myo-inositol-3,4,5-trisphosphate)</name>
        <dbReference type="ChEBI" id="CHEBI:57836"/>
    </ligand>
</feature>
<dbReference type="Pfam" id="PF02883">
    <property type="entry name" value="Alpha_adaptinC2"/>
    <property type="match status" value="1"/>
</dbReference>
<sequence>MSKIGNIRGLKAYIQDIRNCSTKEAERERVDKELGKIRKKYTSDKAMTAYDKRKYMWKLLYTRLLGYDVDFGVKNASDLIAASGYAEKQVGYVACSVFLNEKDEFLRLVINSVRNDLISRNEAFQCLALDFIANVGGSEFSQLLTADVMNVLANGATRPVVRKKAALCLLRLIRKAPPDADIMQPEVWGVRLATMLEDRDLGVLLGLSTLLLGVVSRSYEGYEACVPRIVAVLDRLKQRDVTQDYTYYGLASPWLQVKCLRVLQYFPPPEEPSVRRTLVDVIKRILGGSEQVKNVNKNNAVHAIVFEAVAVAIALEEPELMAMGVALLAKFLSVREPNLKYLALENMARLAEVPAVVDTVNRHQKTIIACLRDSDVSIRRRALDLLFIMCTPASSVEIVEELLSYLTLADYSMREELVLKTAVLAERFLPSLEWYVDSMLTLMERAGESAMNDLWHSVVQLVTNHPQLHAYAAHKSVEALRRGASYEVFVKCTGYLLGEYGPLLSAAGEVPLLDQFQLLQERFVAASPETKALLLTAYEKMLVAEPDNAALREAVDALLARLAGTLDAELAQRAVEYRGLAARRDVARAAVQPLPKWEKRTSLLLRRLAEKEGEDADEARERPAWLAGTESTEEWATSPAASGAPSIGLPSAASAPGTATAQTAAANGGAADLLDLLDMFAAAAAAGPAPIQPAGDVGAWFRKLCAATSGILYEDSFLQVGIKSQLSGSTVRLALFLGNKAAESLTQVVLAVAPNPAFALELGPAPAVLEAKKQVQVPLTATCLAPSPSVPLLQLGYRVPSTGQALSRSLQLPLPATKFCAAVEVPPAVFQQRWQQVAGPPFKLMQRVPHTGATAPARAAVEGLLSCLHFSLLAGVDASAATVSAVCVFHSGGAGGAPPRQVPCMVKVEGCGGAAATVAVATADAATTEALAQRLLPAEYALGRVVDIMAALGSSLAMSSVQQLQARSARPAARQAAAFTPVRAAQSLQGKVVSTNQNKTAVVEVASLQVHPVYQKRVRVTKKYQAHDEQQQCSVGDVVVLAPSRPLSKTKRFVVDNIVKKAQ</sequence>
<dbReference type="Gene3D" id="2.40.50.140">
    <property type="entry name" value="Nucleic acid-binding proteins"/>
    <property type="match status" value="1"/>
</dbReference>
<evidence type="ECO:0000256" key="7">
    <source>
        <dbReference type="ARBA" id="ARBA00022927"/>
    </source>
</evidence>
<dbReference type="GO" id="GO:0006886">
    <property type="term" value="P:intracellular protein transport"/>
    <property type="evidence" value="ECO:0007669"/>
    <property type="project" value="UniProtKB-UniRule"/>
</dbReference>
<dbReference type="InterPro" id="IPR008152">
    <property type="entry name" value="Clathrin_a/b/g-adaptin_app_Ig"/>
</dbReference>
<evidence type="ECO:0000256" key="5">
    <source>
        <dbReference type="ARBA" id="ARBA00022730"/>
    </source>
</evidence>
<dbReference type="STRING" id="3076.A0A2P6U3P9"/>
<dbReference type="Proteomes" id="UP000239899">
    <property type="component" value="Unassembled WGS sequence"/>
</dbReference>
<evidence type="ECO:0000256" key="4">
    <source>
        <dbReference type="ARBA" id="ARBA00022583"/>
    </source>
</evidence>
<dbReference type="Gene3D" id="3.30.310.10">
    <property type="entry name" value="TATA-Binding Protein"/>
    <property type="match status" value="1"/>
</dbReference>
<feature type="binding site" evidence="13">
    <location>
        <position position="40"/>
    </location>
    <ligand>
        <name>a 1,2-diacyl-sn-glycero-3-phospho-(1D-myo-inositol-3,4,5-trisphosphate)</name>
        <dbReference type="ChEBI" id="CHEBI:57836"/>
    </ligand>
</feature>
<dbReference type="GO" id="GO:0005840">
    <property type="term" value="C:ribosome"/>
    <property type="evidence" value="ECO:0007669"/>
    <property type="project" value="UniProtKB-KW"/>
</dbReference>
<feature type="region of interest" description="Disordered" evidence="14">
    <location>
        <begin position="610"/>
        <end position="655"/>
    </location>
</feature>
<dbReference type="SUPFAM" id="SSF49348">
    <property type="entry name" value="Clathrin adaptor appendage domain"/>
    <property type="match status" value="1"/>
</dbReference>
<dbReference type="GO" id="GO:0035615">
    <property type="term" value="F:clathrin adaptor activity"/>
    <property type="evidence" value="ECO:0007669"/>
    <property type="project" value="InterPro"/>
</dbReference>
<keyword evidence="11" id="KW-0687">Ribonucleoprotein</keyword>
<dbReference type="CDD" id="cd00364">
    <property type="entry name" value="Ribosomal_uS17"/>
    <property type="match status" value="1"/>
</dbReference>
<dbReference type="PIRSF" id="PIRSF037091">
    <property type="entry name" value="AP2_complex_alpha"/>
    <property type="match status" value="1"/>
</dbReference>
<organism evidence="16 17">
    <name type="scientific">Chlorella sorokiniana</name>
    <name type="common">Freshwater green alga</name>
    <dbReference type="NCBI Taxonomy" id="3076"/>
    <lineage>
        <taxon>Eukaryota</taxon>
        <taxon>Viridiplantae</taxon>
        <taxon>Chlorophyta</taxon>
        <taxon>core chlorophytes</taxon>
        <taxon>Trebouxiophyceae</taxon>
        <taxon>Chlorellales</taxon>
        <taxon>Chlorellaceae</taxon>
        <taxon>Chlorella clade</taxon>
        <taxon>Chlorella</taxon>
    </lineage>
</organism>
<dbReference type="InterPro" id="IPR002553">
    <property type="entry name" value="Clathrin/coatomer_adapt-like_N"/>
</dbReference>
<dbReference type="InterPro" id="IPR012295">
    <property type="entry name" value="TBP_dom_sf"/>
</dbReference>
<evidence type="ECO:0000259" key="15">
    <source>
        <dbReference type="SMART" id="SM00809"/>
    </source>
</evidence>
<dbReference type="InterPro" id="IPR011989">
    <property type="entry name" value="ARM-like"/>
</dbReference>
<feature type="binding site" evidence="13">
    <location>
        <begin position="8"/>
        <end position="9"/>
    </location>
    <ligand>
        <name>a 1,2-diacyl-sn-glycero-3-phospho-(1D-myo-inositol-3,4,5-trisphosphate)</name>
        <dbReference type="ChEBI" id="CHEBI:57836"/>
    </ligand>
</feature>
<dbReference type="GO" id="GO:0019843">
    <property type="term" value="F:rRNA binding"/>
    <property type="evidence" value="ECO:0007669"/>
    <property type="project" value="UniProtKB-KW"/>
</dbReference>
<dbReference type="PANTHER" id="PTHR22780">
    <property type="entry name" value="ADAPTIN, ALPHA/GAMMA/EPSILON"/>
    <property type="match status" value="1"/>
</dbReference>
<keyword evidence="8" id="KW-0689">Ribosomal protein</keyword>
<keyword evidence="9 12" id="KW-0472">Membrane</keyword>
<keyword evidence="6" id="KW-0694">RNA-binding</keyword>
<comment type="similarity">
    <text evidence="2">Belongs to the universal ribosomal protein uS17 family.</text>
</comment>
<feature type="domain" description="Clathrin adaptor alpha/beta/gamma-adaptin appendage Ig-like subdomain" evidence="15">
    <location>
        <begin position="702"/>
        <end position="813"/>
    </location>
</feature>
<evidence type="ECO:0000256" key="13">
    <source>
        <dbReference type="PIRSR" id="PIRSR037091-1"/>
    </source>
</evidence>
<dbReference type="GO" id="GO:0003735">
    <property type="term" value="F:structural constituent of ribosome"/>
    <property type="evidence" value="ECO:0007669"/>
    <property type="project" value="InterPro"/>
</dbReference>
<evidence type="ECO:0000313" key="16">
    <source>
        <dbReference type="EMBL" id="PRW60941.1"/>
    </source>
</evidence>
<keyword evidence="7 12" id="KW-0653">Protein transport</keyword>
<name>A0A2P6U3P9_CHLSO</name>
<dbReference type="GO" id="GO:0006412">
    <property type="term" value="P:translation"/>
    <property type="evidence" value="ECO:0007669"/>
    <property type="project" value="InterPro"/>
</dbReference>
<keyword evidence="10 12" id="KW-0168">Coated pit</keyword>
<dbReference type="InterPro" id="IPR000266">
    <property type="entry name" value="Ribosomal_uS17"/>
</dbReference>
<feature type="binding site" evidence="13">
    <location>
        <begin position="54"/>
        <end position="58"/>
    </location>
    <ligand>
        <name>a 1,2-diacyl-sn-glycero-3-phospho-(1D-myo-inositol-3,4,5-trisphosphate)</name>
        <dbReference type="ChEBI" id="CHEBI:57836"/>
    </ligand>
</feature>
<dbReference type="SMART" id="SM00809">
    <property type="entry name" value="Alpha_adaptinC2"/>
    <property type="match status" value="1"/>
</dbReference>
<keyword evidence="5" id="KW-0699">rRNA-binding</keyword>
<proteinExistence type="inferred from homology"/>
<comment type="similarity">
    <text evidence="12">Belongs to the adaptor complexes large subunit family.</text>
</comment>
<keyword evidence="3 12" id="KW-0813">Transport</keyword>
<keyword evidence="4 12" id="KW-0254">Endocytosis</keyword>
<accession>A0A2P6U3P9</accession>
<keyword evidence="17" id="KW-1185">Reference proteome</keyword>
<dbReference type="OrthoDB" id="413467at2759"/>
<evidence type="ECO:0000256" key="10">
    <source>
        <dbReference type="ARBA" id="ARBA00023176"/>
    </source>
</evidence>
<evidence type="ECO:0000256" key="11">
    <source>
        <dbReference type="ARBA" id="ARBA00023274"/>
    </source>
</evidence>
<dbReference type="Gene3D" id="1.25.10.10">
    <property type="entry name" value="Leucine-rich Repeat Variant"/>
    <property type="match status" value="1"/>
</dbReference>
<dbReference type="SUPFAM" id="SSF55711">
    <property type="entry name" value="Subdomain of clathrin and coatomer appendage domain"/>
    <property type="match status" value="1"/>
</dbReference>
<dbReference type="Pfam" id="PF00366">
    <property type="entry name" value="Ribosomal_S17"/>
    <property type="match status" value="1"/>
</dbReference>
<dbReference type="AlphaFoldDB" id="A0A2P6U3P9"/>
<comment type="subunit">
    <text evidence="12">Adaptor protein complex 2 (AP-2) is a heterotetramer composed of two large adaptins (alpha-type and beta-type subunits), a medium adaptin (mu-type subunit) and a small adaptin (sigma-type subunit).</text>
</comment>
<dbReference type="GO" id="GO:0072583">
    <property type="term" value="P:clathrin-dependent endocytosis"/>
    <property type="evidence" value="ECO:0007669"/>
    <property type="project" value="InterPro"/>
</dbReference>
<dbReference type="GO" id="GO:0030122">
    <property type="term" value="C:AP-2 adaptor complex"/>
    <property type="evidence" value="ECO:0007669"/>
    <property type="project" value="InterPro"/>
</dbReference>
<reference evidence="16 17" key="1">
    <citation type="journal article" date="2018" name="Plant J.">
        <title>Genome sequences of Chlorella sorokiniana UTEX 1602 and Micractinium conductrix SAG 241.80: implications to maltose excretion by a green alga.</title>
        <authorList>
            <person name="Arriola M.B."/>
            <person name="Velmurugan N."/>
            <person name="Zhang Y."/>
            <person name="Plunkett M.H."/>
            <person name="Hondzo H."/>
            <person name="Barney B.M."/>
        </authorList>
    </citation>
    <scope>NUCLEOTIDE SEQUENCE [LARGE SCALE GENOMIC DNA]</scope>
    <source>
        <strain evidence="17">UTEX 1602</strain>
    </source>
</reference>
<comment type="function">
    <text evidence="12">Subunit of the adaptor protein complex 2 (AP-2). Adaptor protein complexes function in protein transport via transport vesicles in different membrane traffic pathways. Adaptor protein complexes are vesicle coat components and appear to be involved in cargo selection and vesicle formation. AP-2 is involved in clathrin-dependent endocytosis in which cargo proteins are incorporated into vesicles surrounded by clathrin (clathrin-coated vesicles, CCVs) which are destined for fusion with the early endosome.</text>
</comment>
<dbReference type="NCBIfam" id="NF004123">
    <property type="entry name" value="PRK05610.1"/>
    <property type="match status" value="1"/>
</dbReference>
<evidence type="ECO:0000256" key="2">
    <source>
        <dbReference type="ARBA" id="ARBA00010254"/>
    </source>
</evidence>
<dbReference type="Pfam" id="PF01602">
    <property type="entry name" value="Adaptin_N"/>
    <property type="match status" value="1"/>
</dbReference>
<protein>
    <recommendedName>
        <fullName evidence="12">AP-2 complex subunit alpha</fullName>
    </recommendedName>
</protein>
<evidence type="ECO:0000256" key="8">
    <source>
        <dbReference type="ARBA" id="ARBA00022980"/>
    </source>
</evidence>
<evidence type="ECO:0000313" key="17">
    <source>
        <dbReference type="Proteomes" id="UP000239899"/>
    </source>
</evidence>
<evidence type="ECO:0000256" key="1">
    <source>
        <dbReference type="ARBA" id="ARBA00004277"/>
    </source>
</evidence>
<dbReference type="InterPro" id="IPR019984">
    <property type="entry name" value="Ribosomal_uS17_bact/chlr"/>
</dbReference>
<dbReference type="InterPro" id="IPR016024">
    <property type="entry name" value="ARM-type_fold"/>
</dbReference>
<evidence type="ECO:0000256" key="9">
    <source>
        <dbReference type="ARBA" id="ARBA00023136"/>
    </source>
</evidence>
<dbReference type="InterPro" id="IPR017104">
    <property type="entry name" value="AP2_complex_asu"/>
</dbReference>
<dbReference type="InterPro" id="IPR012340">
    <property type="entry name" value="NA-bd_OB-fold"/>
</dbReference>
<dbReference type="SUPFAM" id="SSF48371">
    <property type="entry name" value="ARM repeat"/>
    <property type="match status" value="1"/>
</dbReference>
<gene>
    <name evidence="16" type="ORF">C2E21_0441</name>
</gene>
<dbReference type="EMBL" id="LHPG02000001">
    <property type="protein sequence ID" value="PRW60941.1"/>
    <property type="molecule type" value="Genomic_DNA"/>
</dbReference>
<dbReference type="PRINTS" id="PR00973">
    <property type="entry name" value="RIBOSOMALS17"/>
</dbReference>
<comment type="caution">
    <text evidence="16">The sequence shown here is derived from an EMBL/GenBank/DDBJ whole genome shotgun (WGS) entry which is preliminary data.</text>
</comment>
<dbReference type="Gene3D" id="2.60.40.1230">
    <property type="match status" value="1"/>
</dbReference>
<evidence type="ECO:0000256" key="12">
    <source>
        <dbReference type="PIRNR" id="PIRNR037091"/>
    </source>
</evidence>